<evidence type="ECO:0000313" key="3">
    <source>
        <dbReference type="Proteomes" id="UP000275267"/>
    </source>
</evidence>
<dbReference type="EMBL" id="PQIB02000012">
    <property type="protein sequence ID" value="RLM79347.1"/>
    <property type="molecule type" value="Genomic_DNA"/>
</dbReference>
<reference evidence="3" key="1">
    <citation type="journal article" date="2019" name="Nat. Commun.">
        <title>The genome of broomcorn millet.</title>
        <authorList>
            <person name="Zou C."/>
            <person name="Miki D."/>
            <person name="Li D."/>
            <person name="Tang Q."/>
            <person name="Xiao L."/>
            <person name="Rajput S."/>
            <person name="Deng P."/>
            <person name="Jia W."/>
            <person name="Huang R."/>
            <person name="Zhang M."/>
            <person name="Sun Y."/>
            <person name="Hu J."/>
            <person name="Fu X."/>
            <person name="Schnable P.S."/>
            <person name="Li F."/>
            <person name="Zhang H."/>
            <person name="Feng B."/>
            <person name="Zhu X."/>
            <person name="Liu R."/>
            <person name="Schnable J.C."/>
            <person name="Zhu J.-K."/>
            <person name="Zhang H."/>
        </authorList>
    </citation>
    <scope>NUCLEOTIDE SEQUENCE [LARGE SCALE GENOMIC DNA]</scope>
</reference>
<organism evidence="2 3">
    <name type="scientific">Panicum miliaceum</name>
    <name type="common">Proso millet</name>
    <name type="synonym">Broomcorn millet</name>
    <dbReference type="NCBI Taxonomy" id="4540"/>
    <lineage>
        <taxon>Eukaryota</taxon>
        <taxon>Viridiplantae</taxon>
        <taxon>Streptophyta</taxon>
        <taxon>Embryophyta</taxon>
        <taxon>Tracheophyta</taxon>
        <taxon>Spermatophyta</taxon>
        <taxon>Magnoliopsida</taxon>
        <taxon>Liliopsida</taxon>
        <taxon>Poales</taxon>
        <taxon>Poaceae</taxon>
        <taxon>PACMAD clade</taxon>
        <taxon>Panicoideae</taxon>
        <taxon>Panicodae</taxon>
        <taxon>Paniceae</taxon>
        <taxon>Panicinae</taxon>
        <taxon>Panicum</taxon>
        <taxon>Panicum sect. Panicum</taxon>
    </lineage>
</organism>
<sequence>MAAGAVVATALLVLAAAAAAVSGLPAINVTAMVFEEGYAPLFGQDHILRSADGRTVSLLLDRSTGELS</sequence>
<name>A0A3L6QHB0_PANMI</name>
<evidence type="ECO:0000256" key="1">
    <source>
        <dbReference type="SAM" id="SignalP"/>
    </source>
</evidence>
<dbReference type="GO" id="GO:0016787">
    <property type="term" value="F:hydrolase activity"/>
    <property type="evidence" value="ECO:0007669"/>
    <property type="project" value="UniProtKB-KW"/>
</dbReference>
<keyword evidence="3" id="KW-1185">Reference proteome</keyword>
<keyword evidence="1" id="KW-0732">Signal</keyword>
<feature type="chain" id="PRO_5042040352" evidence="1">
    <location>
        <begin position="24"/>
        <end position="68"/>
    </location>
</feature>
<accession>A0A3L6QHB0</accession>
<evidence type="ECO:0000313" key="2">
    <source>
        <dbReference type="EMBL" id="RLM79347.1"/>
    </source>
</evidence>
<protein>
    <submittedName>
        <fullName evidence="2">Xyloglucan endotransglucosylase/hydrolase protein 30</fullName>
    </submittedName>
</protein>
<dbReference type="Proteomes" id="UP000275267">
    <property type="component" value="Unassembled WGS sequence"/>
</dbReference>
<comment type="caution">
    <text evidence="2">The sequence shown here is derived from an EMBL/GenBank/DDBJ whole genome shotgun (WGS) entry which is preliminary data.</text>
</comment>
<gene>
    <name evidence="2" type="ORF">C2845_PM12G02500</name>
</gene>
<feature type="signal peptide" evidence="1">
    <location>
        <begin position="1"/>
        <end position="23"/>
    </location>
</feature>
<dbReference type="STRING" id="4540.A0A3L6QHB0"/>
<dbReference type="AlphaFoldDB" id="A0A3L6QHB0"/>
<proteinExistence type="predicted"/>